<evidence type="ECO:0000313" key="2">
    <source>
        <dbReference type="EMBL" id="KRX99360.1"/>
    </source>
</evidence>
<protein>
    <submittedName>
        <fullName evidence="2">Uncharacterized protein</fullName>
    </submittedName>
</protein>
<dbReference type="AlphaFoldDB" id="A0A0V0YH51"/>
<organism evidence="2 3">
    <name type="scientific">Trichinella pseudospiralis</name>
    <name type="common">Parasitic roundworm</name>
    <dbReference type="NCBI Taxonomy" id="6337"/>
    <lineage>
        <taxon>Eukaryota</taxon>
        <taxon>Metazoa</taxon>
        <taxon>Ecdysozoa</taxon>
        <taxon>Nematoda</taxon>
        <taxon>Enoplea</taxon>
        <taxon>Dorylaimia</taxon>
        <taxon>Trichinellida</taxon>
        <taxon>Trichinellidae</taxon>
        <taxon>Trichinella</taxon>
    </lineage>
</organism>
<evidence type="ECO:0000256" key="1">
    <source>
        <dbReference type="SAM" id="MobiDB-lite"/>
    </source>
</evidence>
<dbReference type="Proteomes" id="UP000054815">
    <property type="component" value="Unassembled WGS sequence"/>
</dbReference>
<feature type="compositionally biased region" description="Basic and acidic residues" evidence="1">
    <location>
        <begin position="56"/>
        <end position="78"/>
    </location>
</feature>
<dbReference type="EMBL" id="JYDU01000015">
    <property type="protein sequence ID" value="KRX99360.1"/>
    <property type="molecule type" value="Genomic_DNA"/>
</dbReference>
<reference evidence="2 3" key="1">
    <citation type="submission" date="2015-01" db="EMBL/GenBank/DDBJ databases">
        <title>Evolution of Trichinella species and genotypes.</title>
        <authorList>
            <person name="Korhonen P.K."/>
            <person name="Edoardo P."/>
            <person name="Giuseppe L.R."/>
            <person name="Gasser R.B."/>
        </authorList>
    </citation>
    <scope>NUCLEOTIDE SEQUENCE [LARGE SCALE GENOMIC DNA]</scope>
    <source>
        <strain evidence="2">ISS141</strain>
    </source>
</reference>
<accession>A0A0V0YH51</accession>
<proteinExistence type="predicted"/>
<feature type="region of interest" description="Disordered" evidence="1">
    <location>
        <begin position="46"/>
        <end position="78"/>
    </location>
</feature>
<evidence type="ECO:0000313" key="3">
    <source>
        <dbReference type="Proteomes" id="UP000054815"/>
    </source>
</evidence>
<name>A0A0V0YH51_TRIPS</name>
<comment type="caution">
    <text evidence="2">The sequence shown here is derived from an EMBL/GenBank/DDBJ whole genome shotgun (WGS) entry which is preliminary data.</text>
</comment>
<gene>
    <name evidence="2" type="ORF">T4E_7512</name>
</gene>
<sequence>MLTGAPYNCVKDSTVILSIRCDGNFYVQEAKSTESVIICIHGTRLPSGEETTSSADRSDRSGHLSENREGQHRGLEARRPWEVPGAGYPYPKLTELGPLGNRIYRMSSFHSSASCRPRSASCRPRFHFIFSSLSKSVRMLLIIRQGYGDLYLHNGALEISFGVLELSENRLLIGHFAFVPPQSVMFCFMLNETFRPASGVYPVSSSISNTGIDVCEIYSPFQVQNFTILQHLASFLILSTIEDELLTFLVALMPFSDADRLTLGVALLRKIFQGSATFSGTGAGCHVSE</sequence>